<evidence type="ECO:0000256" key="1">
    <source>
        <dbReference type="SAM" id="Phobius"/>
    </source>
</evidence>
<keyword evidence="1" id="KW-1133">Transmembrane helix</keyword>
<gene>
    <name evidence="2" type="ORF">GCM10009601_41570</name>
</gene>
<reference evidence="3" key="1">
    <citation type="journal article" date="2019" name="Int. J. Syst. Evol. Microbiol.">
        <title>The Global Catalogue of Microorganisms (GCM) 10K type strain sequencing project: providing services to taxonomists for standard genome sequencing and annotation.</title>
        <authorList>
            <consortium name="The Broad Institute Genomics Platform"/>
            <consortium name="The Broad Institute Genome Sequencing Center for Infectious Disease"/>
            <person name="Wu L."/>
            <person name="Ma J."/>
        </authorList>
    </citation>
    <scope>NUCLEOTIDE SEQUENCE [LARGE SCALE GENOMIC DNA]</scope>
    <source>
        <strain evidence="3">JCM 11756</strain>
    </source>
</reference>
<keyword evidence="1" id="KW-0812">Transmembrane</keyword>
<dbReference type="Proteomes" id="UP001500973">
    <property type="component" value="Unassembled WGS sequence"/>
</dbReference>
<dbReference type="RefSeq" id="WP_344014599.1">
    <property type="nucleotide sequence ID" value="NZ_BAAAIZ010000063.1"/>
</dbReference>
<evidence type="ECO:0000313" key="3">
    <source>
        <dbReference type="Proteomes" id="UP001500973"/>
    </source>
</evidence>
<sequence>MDSLSTEAQKDLKDLGYKVETIPGTRQIRITAPTKDARGALQALIADADAEHGNTLSERVRVWFRVHTRPGRAVFAIAWVGFATWFLVHILN</sequence>
<dbReference type="EMBL" id="BAAAIZ010000063">
    <property type="protein sequence ID" value="GAA1428414.1"/>
    <property type="molecule type" value="Genomic_DNA"/>
</dbReference>
<keyword evidence="3" id="KW-1185">Reference proteome</keyword>
<comment type="caution">
    <text evidence="2">The sequence shown here is derived from an EMBL/GenBank/DDBJ whole genome shotgun (WGS) entry which is preliminary data.</text>
</comment>
<accession>A0ABP4JTN5</accession>
<protein>
    <submittedName>
        <fullName evidence="2">Uncharacterized protein</fullName>
    </submittedName>
</protein>
<proteinExistence type="predicted"/>
<keyword evidence="1" id="KW-0472">Membrane</keyword>
<feature type="transmembrane region" description="Helical" evidence="1">
    <location>
        <begin position="73"/>
        <end position="91"/>
    </location>
</feature>
<name>A0ABP4JTN5_9ACTN</name>
<organism evidence="2 3">
    <name type="scientific">Streptomyces thermospinosisporus</name>
    <dbReference type="NCBI Taxonomy" id="161482"/>
    <lineage>
        <taxon>Bacteria</taxon>
        <taxon>Bacillati</taxon>
        <taxon>Actinomycetota</taxon>
        <taxon>Actinomycetes</taxon>
        <taxon>Kitasatosporales</taxon>
        <taxon>Streptomycetaceae</taxon>
        <taxon>Streptomyces</taxon>
    </lineage>
</organism>
<evidence type="ECO:0000313" key="2">
    <source>
        <dbReference type="EMBL" id="GAA1428414.1"/>
    </source>
</evidence>